<evidence type="ECO:0000313" key="2">
    <source>
        <dbReference type="EMBL" id="QDL09713.1"/>
    </source>
</evidence>
<organism evidence="2 3">
    <name type="scientific">Brasilonema sennae CENA114</name>
    <dbReference type="NCBI Taxonomy" id="415709"/>
    <lineage>
        <taxon>Bacteria</taxon>
        <taxon>Bacillati</taxon>
        <taxon>Cyanobacteriota</taxon>
        <taxon>Cyanophyceae</taxon>
        <taxon>Nostocales</taxon>
        <taxon>Scytonemataceae</taxon>
        <taxon>Brasilonema</taxon>
        <taxon>Bromeliae group (in: Brasilonema)</taxon>
    </lineage>
</organism>
<accession>A0A856MET9</accession>
<feature type="region of interest" description="Disordered" evidence="1">
    <location>
        <begin position="1"/>
        <end position="48"/>
    </location>
</feature>
<dbReference type="AlphaFoldDB" id="A0A856MET9"/>
<keyword evidence="3" id="KW-1185">Reference proteome</keyword>
<evidence type="ECO:0000313" key="3">
    <source>
        <dbReference type="Proteomes" id="UP000503129"/>
    </source>
</evidence>
<evidence type="ECO:0000256" key="1">
    <source>
        <dbReference type="SAM" id="MobiDB-lite"/>
    </source>
</evidence>
<dbReference type="EMBL" id="CP030118">
    <property type="protein sequence ID" value="QDL09713.1"/>
    <property type="molecule type" value="Genomic_DNA"/>
</dbReference>
<proteinExistence type="predicted"/>
<protein>
    <submittedName>
        <fullName evidence="2">Uncharacterized protein</fullName>
    </submittedName>
</protein>
<name>A0A856MET9_9CYAN</name>
<dbReference type="KEGG" id="bsen:DP114_19040"/>
<reference evidence="2 3" key="1">
    <citation type="submission" date="2018-06" db="EMBL/GenBank/DDBJ databases">
        <title>Comparative genomics of Brasilonema spp. strains.</title>
        <authorList>
            <person name="Alvarenga D.O."/>
            <person name="Fiore M.F."/>
            <person name="Varani A.M."/>
        </authorList>
    </citation>
    <scope>NUCLEOTIDE SEQUENCE [LARGE SCALE GENOMIC DNA]</scope>
    <source>
        <strain evidence="2 3">CENA114</strain>
    </source>
</reference>
<sequence>MLQRGGSFSGEASPENVPWEPQRQIPTEGNPPAGLAPQRTGSPPAALALQRTGSPTIATFSPGKCHF</sequence>
<gene>
    <name evidence="2" type="ORF">DP114_19040</name>
</gene>
<dbReference type="Proteomes" id="UP000503129">
    <property type="component" value="Chromosome"/>
</dbReference>